<gene>
    <name evidence="2" type="ORF">BSPP4475_13425</name>
</gene>
<keyword evidence="3" id="KW-1185">Reference proteome</keyword>
<organism evidence="2 3">
    <name type="scientific">Brevibacillus aydinogluensis</name>
    <dbReference type="NCBI Taxonomy" id="927786"/>
    <lineage>
        <taxon>Bacteria</taxon>
        <taxon>Bacillati</taxon>
        <taxon>Bacillota</taxon>
        <taxon>Bacilli</taxon>
        <taxon>Bacillales</taxon>
        <taxon>Paenibacillaceae</taxon>
        <taxon>Brevibacillus</taxon>
    </lineage>
</organism>
<dbReference type="KEGG" id="bayd:BSPP4475_13425"/>
<accession>A0AA48M8Q1</accession>
<dbReference type="Proteomes" id="UP001189619">
    <property type="component" value="Chromosome"/>
</dbReference>
<sequence>MNVTQPWRGERGERENNADKTAEEIRWESLKQLRMNAAAGAEFIKMPGAKKSSIHVITPPPSTFSLTREEYVRIYRIQEQIANG</sequence>
<reference evidence="2" key="1">
    <citation type="submission" date="2023-07" db="EMBL/GenBank/DDBJ databases">
        <authorList>
            <person name="Ivanov I."/>
            <person name="Teneva D."/>
            <person name="Stoikov I."/>
        </authorList>
    </citation>
    <scope>NUCLEOTIDE SEQUENCE</scope>
    <source>
        <strain evidence="2">4475</strain>
    </source>
</reference>
<protein>
    <submittedName>
        <fullName evidence="2">Uncharacterized protein</fullName>
    </submittedName>
</protein>
<evidence type="ECO:0000256" key="1">
    <source>
        <dbReference type="SAM" id="MobiDB-lite"/>
    </source>
</evidence>
<proteinExistence type="predicted"/>
<dbReference type="AlphaFoldDB" id="A0AA48M8Q1"/>
<name>A0AA48M8Q1_9BACL</name>
<feature type="region of interest" description="Disordered" evidence="1">
    <location>
        <begin position="1"/>
        <end position="23"/>
    </location>
</feature>
<evidence type="ECO:0000313" key="3">
    <source>
        <dbReference type="Proteomes" id="UP001189619"/>
    </source>
</evidence>
<feature type="compositionally biased region" description="Basic and acidic residues" evidence="1">
    <location>
        <begin position="8"/>
        <end position="23"/>
    </location>
</feature>
<evidence type="ECO:0000313" key="2">
    <source>
        <dbReference type="EMBL" id="CAJ1003313.1"/>
    </source>
</evidence>
<dbReference type="RefSeq" id="WP_304414457.1">
    <property type="nucleotide sequence ID" value="NZ_OY569118.1"/>
</dbReference>
<dbReference type="EMBL" id="OY569118">
    <property type="protein sequence ID" value="CAJ1003313.1"/>
    <property type="molecule type" value="Genomic_DNA"/>
</dbReference>